<dbReference type="GeneID" id="11507847"/>
<evidence type="ECO:0000313" key="5">
    <source>
        <dbReference type="EMBL" id="AEO57976.1"/>
    </source>
</evidence>
<dbReference type="HOGENOM" id="CLU_005249_4_1_1"/>
<keyword evidence="1" id="KW-0175">Coiled coil</keyword>
<protein>
    <recommendedName>
        <fullName evidence="7">Tat pathway signal sequence</fullName>
    </recommendedName>
</protein>
<evidence type="ECO:0000259" key="3">
    <source>
        <dbReference type="Pfam" id="PF00350"/>
    </source>
</evidence>
<feature type="coiled-coil region" evidence="1">
    <location>
        <begin position="637"/>
        <end position="668"/>
    </location>
</feature>
<evidence type="ECO:0008006" key="7">
    <source>
        <dbReference type="Google" id="ProtNLM"/>
    </source>
</evidence>
<dbReference type="CDD" id="cd00882">
    <property type="entry name" value="Ras_like_GTPase"/>
    <property type="match status" value="1"/>
</dbReference>
<organism evidence="5 6">
    <name type="scientific">Thermothelomyces thermophilus (strain ATCC 42464 / BCRC 31852 / DSM 1799)</name>
    <name type="common">Sporotrichum thermophile</name>
    <dbReference type="NCBI Taxonomy" id="573729"/>
    <lineage>
        <taxon>Eukaryota</taxon>
        <taxon>Fungi</taxon>
        <taxon>Dikarya</taxon>
        <taxon>Ascomycota</taxon>
        <taxon>Pezizomycotina</taxon>
        <taxon>Sordariomycetes</taxon>
        <taxon>Sordariomycetidae</taxon>
        <taxon>Sordariales</taxon>
        <taxon>Chaetomiaceae</taxon>
        <taxon>Thermothelomyces</taxon>
    </lineage>
</organism>
<proteinExistence type="predicted"/>
<dbReference type="RefSeq" id="XP_003663221.1">
    <property type="nucleotide sequence ID" value="XM_003663173.1"/>
</dbReference>
<evidence type="ECO:0000256" key="1">
    <source>
        <dbReference type="SAM" id="Coils"/>
    </source>
</evidence>
<feature type="region of interest" description="Disordered" evidence="2">
    <location>
        <begin position="418"/>
        <end position="449"/>
    </location>
</feature>
<evidence type="ECO:0000259" key="4">
    <source>
        <dbReference type="Pfam" id="PF24564"/>
    </source>
</evidence>
<dbReference type="InParanoid" id="G2QBN3"/>
<dbReference type="OrthoDB" id="3598281at2759"/>
<dbReference type="AlphaFoldDB" id="G2QBN3"/>
<dbReference type="VEuPathDB" id="FungiDB:MYCTH_2118447"/>
<feature type="compositionally biased region" description="Basic and acidic residues" evidence="2">
    <location>
        <begin position="435"/>
        <end position="449"/>
    </location>
</feature>
<feature type="domain" description="DUF7605" evidence="4">
    <location>
        <begin position="700"/>
        <end position="855"/>
    </location>
</feature>
<dbReference type="SUPFAM" id="SSF52540">
    <property type="entry name" value="P-loop containing nucleoside triphosphate hydrolases"/>
    <property type="match status" value="2"/>
</dbReference>
<sequence>MEFGRLHELINDKSPSKLENGVKAGLEVLSKIDKAFENARSVPEIAEWVNTTEKLRSQTAYKRAVVGVVGSTGAGKSSVINAVLDEECLVPTNSMRACTAAITEIAYNTSPEEEQKYRAEIHFVTKEDWIKELRVMFADMTADQDSLGSEHTIGESEAAISYHKIRVVYPYLKSEEVKRGAFDIDQLVEEPTVKSLLGTVKQIASSGSKSFLELLKTYIDSKEKTPGRKKGAGAMEFWPLIKVVKVFIRSPILESGLVLVDLPGVHDSNAARSAVASKYIEQCSGLWVVAPITRAVDDKVARNLLGDSFKRQLQLDGTYSNIAVVCSKADDISVTEILKTLDEGEEATKLNARAQILEPERETLQDAVDTLKGRLLEVNDEIEQLRTEIDTLRAAIDCSDDEDELIIFSPANSRKRLSRKAAFGSRKQESSSSDAKPEKEQISREDARQRLREVEARYNALREDSKELRRQVSPKHKDLKAVKAEIKSLKSETRQACIKYRNDFSRPVIQAQFAEGIREIDQENAAHDEDGFDPSRPCRVYSEVAKKLPVFCVSSRAYQKISGRLLNDERVAGFDRLEDTEIPSLQRYALGIAQETRAVACRRFLGDHSQFLTSLYLQVVQSDQPLKLADGIREKEVQSLEKATAKLKQELESAAKQAHDQCREIVELEIFRRLTSAATLASEAAVSTVNSWICPKDDGGLAYQTFRATCARDGVFKGKRGPMNFNTALADPMTKRLAYSWEHVFSSALPQRLTILGDELAKILRSFRVKMAKRPELRKAPSFALATRQVKNLERGLKDMTEFEAIIGAGQKEANRLFVPTVAEWMAGAYTYCVDEHGKGCYKRIKTHVVEHVESVRHAMFEAVTEKVQRALKGILDDLESEIQNAIRKIVDLVNRDYSSLLANQNIFKALETARDKIWDLLNEVDERFELVLHPAVRPATPSGSDDLTIMDVEAEGSVTVARSEATLGAPVVPTSDKDVCSSAMDVKDNVRIKREPSFAAASGEDAMMEGV</sequence>
<gene>
    <name evidence="5" type="ORF">MYCTH_2118447</name>
</gene>
<keyword evidence="6" id="KW-1185">Reference proteome</keyword>
<dbReference type="eggNOG" id="ENOG502QU12">
    <property type="taxonomic scope" value="Eukaryota"/>
</dbReference>
<dbReference type="PANTHER" id="PTHR36681:SF3">
    <property type="entry name" value="NUCLEAR GTPASE, GERMINAL CENTER-ASSOCIATED, TANDEM DUPLICATE 3"/>
    <property type="match status" value="1"/>
</dbReference>
<dbReference type="EMBL" id="CP003004">
    <property type="protein sequence ID" value="AEO57976.1"/>
    <property type="molecule type" value="Genomic_DNA"/>
</dbReference>
<accession>G2QBN3</accession>
<reference evidence="5 6" key="1">
    <citation type="journal article" date="2011" name="Nat. Biotechnol.">
        <title>Comparative genomic analysis of the thermophilic biomass-degrading fungi Myceliophthora thermophila and Thielavia terrestris.</title>
        <authorList>
            <person name="Berka R.M."/>
            <person name="Grigoriev I.V."/>
            <person name="Otillar R."/>
            <person name="Salamov A."/>
            <person name="Grimwood J."/>
            <person name="Reid I."/>
            <person name="Ishmael N."/>
            <person name="John T."/>
            <person name="Darmond C."/>
            <person name="Moisan M.-C."/>
            <person name="Henrissat B."/>
            <person name="Coutinho P.M."/>
            <person name="Lombard V."/>
            <person name="Natvig D.O."/>
            <person name="Lindquist E."/>
            <person name="Schmutz J."/>
            <person name="Lucas S."/>
            <person name="Harris P."/>
            <person name="Powlowski J."/>
            <person name="Bellemare A."/>
            <person name="Taylor D."/>
            <person name="Butler G."/>
            <person name="de Vries R.P."/>
            <person name="Allijn I.E."/>
            <person name="van den Brink J."/>
            <person name="Ushinsky S."/>
            <person name="Storms R."/>
            <person name="Powell A.J."/>
            <person name="Paulsen I.T."/>
            <person name="Elbourne L.D.H."/>
            <person name="Baker S.E."/>
            <person name="Magnuson J."/>
            <person name="LaBoissiere S."/>
            <person name="Clutterbuck A.J."/>
            <person name="Martinez D."/>
            <person name="Wogulis M."/>
            <person name="de Leon A.L."/>
            <person name="Rey M.W."/>
            <person name="Tsang A."/>
        </authorList>
    </citation>
    <scope>NUCLEOTIDE SEQUENCE [LARGE SCALE GENOMIC DNA]</scope>
    <source>
        <strain evidence="6">ATCC 42464 / BCRC 31852 / DSM 1799</strain>
    </source>
</reference>
<feature type="coiled-coil region" evidence="1">
    <location>
        <begin position="869"/>
        <end position="896"/>
    </location>
</feature>
<dbReference type="InterPro" id="IPR027417">
    <property type="entry name" value="P-loop_NTPase"/>
</dbReference>
<name>G2QBN3_THET4</name>
<dbReference type="Pfam" id="PF24564">
    <property type="entry name" value="DUF7605"/>
    <property type="match status" value="1"/>
</dbReference>
<dbReference type="InterPro" id="IPR056024">
    <property type="entry name" value="DUF7605"/>
</dbReference>
<dbReference type="PANTHER" id="PTHR36681">
    <property type="entry name" value="NUCLEAR GTPASE, GERMINAL CENTER-ASSOCIATED, TANDEM DUPLICATE 3"/>
    <property type="match status" value="1"/>
</dbReference>
<feature type="coiled-coil region" evidence="1">
    <location>
        <begin position="361"/>
        <end position="402"/>
    </location>
</feature>
<dbReference type="KEGG" id="mtm:MYCTH_2118447"/>
<dbReference type="InterPro" id="IPR045063">
    <property type="entry name" value="Dynamin_N"/>
</dbReference>
<feature type="domain" description="Dynamin N-terminal" evidence="3">
    <location>
        <begin position="66"/>
        <end position="304"/>
    </location>
</feature>
<dbReference type="Gene3D" id="3.40.50.300">
    <property type="entry name" value="P-loop containing nucleotide triphosphate hydrolases"/>
    <property type="match status" value="1"/>
</dbReference>
<evidence type="ECO:0000313" key="6">
    <source>
        <dbReference type="Proteomes" id="UP000007322"/>
    </source>
</evidence>
<dbReference type="Proteomes" id="UP000007322">
    <property type="component" value="Chromosome 3"/>
</dbReference>
<evidence type="ECO:0000256" key="2">
    <source>
        <dbReference type="SAM" id="MobiDB-lite"/>
    </source>
</evidence>
<dbReference type="Pfam" id="PF00350">
    <property type="entry name" value="Dynamin_N"/>
    <property type="match status" value="1"/>
</dbReference>
<dbReference type="OMA" id="VAQGYMK"/>